<evidence type="ECO:0000256" key="1">
    <source>
        <dbReference type="SAM" id="MobiDB-lite"/>
    </source>
</evidence>
<proteinExistence type="evidence at transcript level"/>
<accession>C4J0A0</accession>
<protein>
    <submittedName>
        <fullName evidence="2">Uncharacterized protein</fullName>
    </submittedName>
</protein>
<feature type="region of interest" description="Disordered" evidence="1">
    <location>
        <begin position="54"/>
        <end position="73"/>
    </location>
</feature>
<dbReference type="AlphaFoldDB" id="C4J0A0"/>
<organism evidence="2">
    <name type="scientific">Zea mays</name>
    <name type="common">Maize</name>
    <dbReference type="NCBI Taxonomy" id="4577"/>
    <lineage>
        <taxon>Eukaryota</taxon>
        <taxon>Viridiplantae</taxon>
        <taxon>Streptophyta</taxon>
        <taxon>Embryophyta</taxon>
        <taxon>Tracheophyta</taxon>
        <taxon>Spermatophyta</taxon>
        <taxon>Magnoliopsida</taxon>
        <taxon>Liliopsida</taxon>
        <taxon>Poales</taxon>
        <taxon>Poaceae</taxon>
        <taxon>PACMAD clade</taxon>
        <taxon>Panicoideae</taxon>
        <taxon>Andropogonodae</taxon>
        <taxon>Andropogoneae</taxon>
        <taxon>Tripsacinae</taxon>
        <taxon>Zea</taxon>
    </lineage>
</organism>
<sequence length="73" mass="7669">MEWSTSTRSESVASSSSTGTALPTSTRSESVASSSSTGTALPTTRLTMSVALEERDSSWQKCVAREPSRPLAT</sequence>
<feature type="region of interest" description="Disordered" evidence="1">
    <location>
        <begin position="1"/>
        <end position="45"/>
    </location>
</feature>
<name>C4J0A0_MAIZE</name>
<reference evidence="2" key="1">
    <citation type="journal article" date="2009" name="PLoS Genet.">
        <title>Sequencing, mapping, and analysis of 27,455 maize full-length cDNAs.</title>
        <authorList>
            <person name="Soderlund C."/>
            <person name="Descour A."/>
            <person name="Kudrna D."/>
            <person name="Bomhoff M."/>
            <person name="Boyd L."/>
            <person name="Currie J."/>
            <person name="Angelova A."/>
            <person name="Collura K."/>
            <person name="Wissotski M."/>
            <person name="Ashley E."/>
            <person name="Morrow D."/>
            <person name="Fernandes J."/>
            <person name="Walbot V."/>
            <person name="Yu Y."/>
        </authorList>
    </citation>
    <scope>NUCLEOTIDE SEQUENCE</scope>
    <source>
        <strain evidence="2">B73</strain>
    </source>
</reference>
<evidence type="ECO:0000313" key="2">
    <source>
        <dbReference type="EMBL" id="ACR34600.1"/>
    </source>
</evidence>
<feature type="compositionally biased region" description="Low complexity" evidence="1">
    <location>
        <begin position="1"/>
        <end position="39"/>
    </location>
</feature>
<dbReference type="EMBL" id="BT084247">
    <property type="protein sequence ID" value="ACR34600.1"/>
    <property type="molecule type" value="mRNA"/>
</dbReference>